<organism evidence="1">
    <name type="scientific">Vibrio cholerae O37</name>
    <dbReference type="NCBI Taxonomy" id="185332"/>
    <lineage>
        <taxon>Bacteria</taxon>
        <taxon>Pseudomonadati</taxon>
        <taxon>Pseudomonadota</taxon>
        <taxon>Gammaproteobacteria</taxon>
        <taxon>Vibrionales</taxon>
        <taxon>Vibrionaceae</taxon>
        <taxon>Vibrio</taxon>
    </lineage>
</organism>
<sequence length="55" mass="6688">MYRVAMWDKFSRPSVLQKYSLGLDTQWIEQEKAERLPEKWRQEEYSVIPVIIEDA</sequence>
<name>H9CJE2_VIBCL</name>
<evidence type="ECO:0000313" key="1">
    <source>
        <dbReference type="EMBL" id="AFD29037.1"/>
    </source>
</evidence>
<dbReference type="AlphaFoldDB" id="H9CJE2"/>
<reference evidence="1" key="1">
    <citation type="journal article" date="2012" name="FEBS Lett.">
        <title>Genomic analysis of ICEVchBan8: An atypical genetic element in Vibrio cholerae.</title>
        <authorList>
            <person name="Taviani E."/>
            <person name="Spagnoletti M."/>
            <person name="Ceccarelli D."/>
            <person name="Haley B.J."/>
            <person name="Hasan N.A."/>
            <person name="Chen A."/>
            <person name="Colombo M.M."/>
            <person name="Huq A."/>
            <person name="Colwell R.R."/>
        </authorList>
    </citation>
    <scope>NUCLEOTIDE SEQUENCE</scope>
    <source>
        <strain evidence="1">MZ03</strain>
    </source>
</reference>
<accession>H9CJE2</accession>
<protein>
    <submittedName>
        <fullName evidence="1">ABC transporter, periplasmic substrate-binding protein</fullName>
    </submittedName>
</protein>
<proteinExistence type="predicted"/>
<dbReference type="EMBL" id="JQ345361">
    <property type="protein sequence ID" value="AFD29037.1"/>
    <property type="molecule type" value="Genomic_DNA"/>
</dbReference>